<reference evidence="3" key="1">
    <citation type="journal article" date="2019" name="Int. J. Syst. Evol. Microbiol.">
        <title>The Global Catalogue of Microorganisms (GCM) 10K type strain sequencing project: providing services to taxonomists for standard genome sequencing and annotation.</title>
        <authorList>
            <consortium name="The Broad Institute Genomics Platform"/>
            <consortium name="The Broad Institute Genome Sequencing Center for Infectious Disease"/>
            <person name="Wu L."/>
            <person name="Ma J."/>
        </authorList>
    </citation>
    <scope>NUCLEOTIDE SEQUENCE [LARGE SCALE GENOMIC DNA]</scope>
    <source>
        <strain evidence="3">CGMCC 4.6997</strain>
    </source>
</reference>
<accession>A0ABW0NQ46</accession>
<gene>
    <name evidence="2" type="ORF">ACFPJ4_03900</name>
</gene>
<feature type="transmembrane region" description="Helical" evidence="1">
    <location>
        <begin position="191"/>
        <end position="212"/>
    </location>
</feature>
<evidence type="ECO:0000256" key="1">
    <source>
        <dbReference type="SAM" id="Phobius"/>
    </source>
</evidence>
<dbReference type="Proteomes" id="UP001596039">
    <property type="component" value="Unassembled WGS sequence"/>
</dbReference>
<protein>
    <submittedName>
        <fullName evidence="2">DUF4184 family protein</fullName>
    </submittedName>
</protein>
<keyword evidence="1" id="KW-1133">Transmembrane helix</keyword>
<feature type="transmembrane region" description="Helical" evidence="1">
    <location>
        <begin position="100"/>
        <end position="123"/>
    </location>
</feature>
<dbReference type="Pfam" id="PF13803">
    <property type="entry name" value="DUF4184"/>
    <property type="match status" value="1"/>
</dbReference>
<proteinExistence type="predicted"/>
<evidence type="ECO:0000313" key="3">
    <source>
        <dbReference type="Proteomes" id="UP001596039"/>
    </source>
</evidence>
<dbReference type="RefSeq" id="WP_386738975.1">
    <property type="nucleotide sequence ID" value="NZ_JBHSMG010000001.1"/>
</dbReference>
<feature type="transmembrane region" description="Helical" evidence="1">
    <location>
        <begin position="51"/>
        <end position="71"/>
    </location>
</feature>
<evidence type="ECO:0000313" key="2">
    <source>
        <dbReference type="EMBL" id="MFC5501383.1"/>
    </source>
</evidence>
<keyword evidence="1" id="KW-0812">Transmembrane</keyword>
<feature type="transmembrane region" description="Helical" evidence="1">
    <location>
        <begin position="224"/>
        <end position="248"/>
    </location>
</feature>
<name>A0ABW0NQ46_9MICO</name>
<comment type="caution">
    <text evidence="2">The sequence shown here is derived from an EMBL/GenBank/DDBJ whole genome shotgun (WGS) entry which is preliminary data.</text>
</comment>
<organism evidence="2 3">
    <name type="scientific">Lysinimonas soli</name>
    <dbReference type="NCBI Taxonomy" id="1074233"/>
    <lineage>
        <taxon>Bacteria</taxon>
        <taxon>Bacillati</taxon>
        <taxon>Actinomycetota</taxon>
        <taxon>Actinomycetes</taxon>
        <taxon>Micrococcales</taxon>
        <taxon>Microbacteriaceae</taxon>
        <taxon>Lysinimonas</taxon>
    </lineage>
</organism>
<keyword evidence="1" id="KW-0472">Membrane</keyword>
<sequence>MPFTPSHVAAAIPLLRTPLLPAALVVGTTAPDIPYYVPLFVPRALSHSLLGLVSVDLVLGVIGALLWWFLLREPIIDLLPRSIGRRIPFQQRTAWRPPGWGWPLTVAVLLLSVLVGAATHLIWDSFTHPGWLVDHVNVLRVRVGPLPVAKWLQHVSSVGGLGVVGVWAIVMLRRASPDPARPTRLRSAVRVLAQSAVVVAGLAAGLVTWVHGIMGGDAPFDPNLVFLVARLTIGVAGAAVGVLVLFWFSARARGLTAGTGLGQGKRTAERPTLGA</sequence>
<dbReference type="InterPro" id="IPR025238">
    <property type="entry name" value="DUF4184"/>
</dbReference>
<feature type="transmembrane region" description="Helical" evidence="1">
    <location>
        <begin position="151"/>
        <end position="170"/>
    </location>
</feature>
<keyword evidence="3" id="KW-1185">Reference proteome</keyword>
<dbReference type="EMBL" id="JBHSMG010000001">
    <property type="protein sequence ID" value="MFC5501383.1"/>
    <property type="molecule type" value="Genomic_DNA"/>
</dbReference>